<dbReference type="EMBL" id="JBBWRZ010000009">
    <property type="protein sequence ID" value="KAK8228861.1"/>
    <property type="molecule type" value="Genomic_DNA"/>
</dbReference>
<accession>A0ABR1YFM9</accession>
<dbReference type="Proteomes" id="UP001492380">
    <property type="component" value="Unassembled WGS sequence"/>
</dbReference>
<reference evidence="6 7" key="1">
    <citation type="submission" date="2024-04" db="EMBL/GenBank/DDBJ databases">
        <title>Phyllosticta paracitricarpa is synonymous to the EU quarantine fungus P. citricarpa based on phylogenomic analyses.</title>
        <authorList>
            <consortium name="Lawrence Berkeley National Laboratory"/>
            <person name="Van Ingen-Buijs V.A."/>
            <person name="Van Westerhoven A.C."/>
            <person name="Haridas S."/>
            <person name="Skiadas P."/>
            <person name="Martin F."/>
            <person name="Groenewald J.Z."/>
            <person name="Crous P.W."/>
            <person name="Seidl M.F."/>
        </authorList>
    </citation>
    <scope>NUCLEOTIDE SEQUENCE [LARGE SCALE GENOMIC DNA]</scope>
    <source>
        <strain evidence="6 7">CBS 123374</strain>
    </source>
</reference>
<dbReference type="PANTHER" id="PTHR12694">
    <property type="entry name" value="TRANSCRIPTION INITIATION FACTOR IIA SUBUNIT 1"/>
    <property type="match status" value="1"/>
</dbReference>
<feature type="compositionally biased region" description="Polar residues" evidence="5">
    <location>
        <begin position="169"/>
        <end position="182"/>
    </location>
</feature>
<evidence type="ECO:0000256" key="5">
    <source>
        <dbReference type="SAM" id="MobiDB-lite"/>
    </source>
</evidence>
<dbReference type="Pfam" id="PF03153">
    <property type="entry name" value="TFIIA"/>
    <property type="match status" value="1"/>
</dbReference>
<dbReference type="InterPro" id="IPR004855">
    <property type="entry name" value="TFIIA_asu/bsu"/>
</dbReference>
<dbReference type="SUPFAM" id="SSF50784">
    <property type="entry name" value="Transcription factor IIA (TFIIA), beta-barrel domain"/>
    <property type="match status" value="1"/>
</dbReference>
<feature type="compositionally biased region" description="Acidic residues" evidence="5">
    <location>
        <begin position="416"/>
        <end position="442"/>
    </location>
</feature>
<evidence type="ECO:0000313" key="7">
    <source>
        <dbReference type="Proteomes" id="UP001492380"/>
    </source>
</evidence>
<evidence type="ECO:0000256" key="3">
    <source>
        <dbReference type="ARBA" id="ARBA00023163"/>
    </source>
</evidence>
<dbReference type="Gene3D" id="2.30.18.10">
    <property type="entry name" value="Transcription factor IIA (TFIIA), beta-barrel domain"/>
    <property type="match status" value="1"/>
</dbReference>
<feature type="compositionally biased region" description="Low complexity" evidence="5">
    <location>
        <begin position="279"/>
        <end position="314"/>
    </location>
</feature>
<dbReference type="Gene3D" id="1.10.287.100">
    <property type="match status" value="1"/>
</dbReference>
<feature type="region of interest" description="Disordered" evidence="5">
    <location>
        <begin position="161"/>
        <end position="225"/>
    </location>
</feature>
<keyword evidence="3" id="KW-0804">Transcription</keyword>
<comment type="similarity">
    <text evidence="2">Belongs to the TFIIA subunit 1 family.</text>
</comment>
<dbReference type="InterPro" id="IPR009088">
    <property type="entry name" value="TFIIA_b-brl"/>
</dbReference>
<dbReference type="CDD" id="cd07976">
    <property type="entry name" value="TFIIA_alpha_beta_like"/>
    <property type="match status" value="1"/>
</dbReference>
<evidence type="ECO:0000313" key="6">
    <source>
        <dbReference type="EMBL" id="KAK8228861.1"/>
    </source>
</evidence>
<comment type="subcellular location">
    <subcellularLocation>
        <location evidence="1">Nucleus</location>
    </subcellularLocation>
</comment>
<keyword evidence="7" id="KW-1185">Reference proteome</keyword>
<protein>
    <submittedName>
        <fullName evidence="6">Transcription factor IIA, alpha/beta subunit-domain-containing protein</fullName>
    </submittedName>
</protein>
<dbReference type="PANTHER" id="PTHR12694:SF8">
    <property type="entry name" value="TRANSCRIPTION INITIATION FACTOR IIA SUBUNIT 1"/>
    <property type="match status" value="1"/>
</dbReference>
<feature type="compositionally biased region" description="Polar residues" evidence="5">
    <location>
        <begin position="260"/>
        <end position="274"/>
    </location>
</feature>
<evidence type="ECO:0000256" key="1">
    <source>
        <dbReference type="ARBA" id="ARBA00004123"/>
    </source>
</evidence>
<feature type="region of interest" description="Disordered" evidence="5">
    <location>
        <begin position="375"/>
        <end position="447"/>
    </location>
</feature>
<name>A0ABR1YFM9_9PEZI</name>
<dbReference type="SMART" id="SM01371">
    <property type="entry name" value="TFIIA"/>
    <property type="match status" value="1"/>
</dbReference>
<dbReference type="SUPFAM" id="SSF47396">
    <property type="entry name" value="Transcription factor IIA (TFIIA), alpha-helical domain"/>
    <property type="match status" value="1"/>
</dbReference>
<feature type="compositionally biased region" description="Low complexity" evidence="5">
    <location>
        <begin position="183"/>
        <end position="206"/>
    </location>
</feature>
<feature type="compositionally biased region" description="Low complexity" evidence="5">
    <location>
        <begin position="389"/>
        <end position="398"/>
    </location>
</feature>
<proteinExistence type="inferred from homology"/>
<evidence type="ECO:0000256" key="2">
    <source>
        <dbReference type="ARBA" id="ARBA00010059"/>
    </source>
</evidence>
<comment type="caution">
    <text evidence="6">The sequence shown here is derived from an EMBL/GenBank/DDBJ whole genome shotgun (WGS) entry which is preliminary data.</text>
</comment>
<keyword evidence="4" id="KW-0539">Nucleus</keyword>
<sequence>MSNTITGSIFGQIIDRVVSASQNDFEESGVDQQTLQEMREPADRMVELRGCVVFSTLLAPGCRRARDGRKSGVGWAGRSRRTLRRSGGEGGAATLYLPAFRLFYTSFRPRSTCANLISASAPRDCITSIFSLHFTVATRANLLQIWQKKLSALHVAQMPWDPAPPPPMQISNPPTVPSNDSKNMQQQMQPPASQPAPYSQNAQPNPRVKQEPGYPPNMQNYQMNGYGAMNGTNIAQQRAAQLLQQNFGDQANASIASAYPQNNVGLPGQQQRPMNLQMPPNRQQQAQHPAQHSPQQQQQQGPPSQQNPQQHQNSVYAAQTDGAGDADLADWQALVASRRAEAAADSSAMHAADGMLRAQFEQRMDVIESGLMQPLENLPSAKGKKRRTAPSSRAATSSIPQLDGELGLEDEAKPEENDDEAINSDLDDSDEEQIQGEEEDGPQGDTMICTYDKVQRVKNKWKCTLKDGILSTGGKDYLFHKAQGEFEW</sequence>
<organism evidence="6 7">
    <name type="scientific">Phyllosticta capitalensis</name>
    <dbReference type="NCBI Taxonomy" id="121624"/>
    <lineage>
        <taxon>Eukaryota</taxon>
        <taxon>Fungi</taxon>
        <taxon>Dikarya</taxon>
        <taxon>Ascomycota</taxon>
        <taxon>Pezizomycotina</taxon>
        <taxon>Dothideomycetes</taxon>
        <taxon>Dothideomycetes incertae sedis</taxon>
        <taxon>Botryosphaeriales</taxon>
        <taxon>Phyllostictaceae</taxon>
        <taxon>Phyllosticta</taxon>
    </lineage>
</organism>
<feature type="region of interest" description="Disordered" evidence="5">
    <location>
        <begin position="260"/>
        <end position="314"/>
    </location>
</feature>
<gene>
    <name evidence="6" type="ORF">HDK90DRAFT_468373</name>
</gene>
<evidence type="ECO:0000256" key="4">
    <source>
        <dbReference type="ARBA" id="ARBA00023242"/>
    </source>
</evidence>